<accession>A0A381WVM4</accession>
<dbReference type="SUPFAM" id="SSF52833">
    <property type="entry name" value="Thioredoxin-like"/>
    <property type="match status" value="1"/>
</dbReference>
<dbReference type="Gene3D" id="3.40.30.10">
    <property type="entry name" value="Glutaredoxin"/>
    <property type="match status" value="1"/>
</dbReference>
<name>A0A381WVM4_9ZZZZ</name>
<proteinExistence type="predicted"/>
<dbReference type="Pfam" id="PF09695">
    <property type="entry name" value="YtfJ_HI0045"/>
    <property type="match status" value="1"/>
</dbReference>
<gene>
    <name evidence="1" type="ORF">METZ01_LOCUS109440</name>
</gene>
<dbReference type="InterPro" id="IPR036249">
    <property type="entry name" value="Thioredoxin-like_sf"/>
</dbReference>
<organism evidence="1">
    <name type="scientific">marine metagenome</name>
    <dbReference type="NCBI Taxonomy" id="408172"/>
    <lineage>
        <taxon>unclassified sequences</taxon>
        <taxon>metagenomes</taxon>
        <taxon>ecological metagenomes</taxon>
    </lineage>
</organism>
<evidence type="ECO:0000313" key="1">
    <source>
        <dbReference type="EMBL" id="SVA56586.1"/>
    </source>
</evidence>
<reference evidence="1" key="1">
    <citation type="submission" date="2018-05" db="EMBL/GenBank/DDBJ databases">
        <authorList>
            <person name="Lanie J.A."/>
            <person name="Ng W.-L."/>
            <person name="Kazmierczak K.M."/>
            <person name="Andrzejewski T.M."/>
            <person name="Davidsen T.M."/>
            <person name="Wayne K.J."/>
            <person name="Tettelin H."/>
            <person name="Glass J.I."/>
            <person name="Rusch D."/>
            <person name="Podicherti R."/>
            <person name="Tsui H.-C.T."/>
            <person name="Winkler M.E."/>
        </authorList>
    </citation>
    <scope>NUCLEOTIDE SEQUENCE</scope>
</reference>
<protein>
    <recommendedName>
        <fullName evidence="2">Thioredoxin domain-containing protein</fullName>
    </recommendedName>
</protein>
<dbReference type="EMBL" id="UINC01013042">
    <property type="protein sequence ID" value="SVA56586.1"/>
    <property type="molecule type" value="Genomic_DNA"/>
</dbReference>
<sequence length="174" mass="19642">MKDYLLFILLLCTHLFSQGTLEVGMKAAGWELKDADGKLFTMESWSGKILQINYVDPDESEMNEHFNDAVKYAIEVDSLIARDSFKGIGIADCASSWKPDFAIRLIGGAKAKKYDTTVLFDYDGDLRKAWGLKEDSYNVIILDEDRIVRAIIQGQISEEQVADLVQLIINLQNK</sequence>
<dbReference type="AlphaFoldDB" id="A0A381WVM4"/>
<dbReference type="InterPro" id="IPR006513">
    <property type="entry name" value="YtfJ_HI0045"/>
</dbReference>
<evidence type="ECO:0008006" key="2">
    <source>
        <dbReference type="Google" id="ProtNLM"/>
    </source>
</evidence>